<proteinExistence type="predicted"/>
<sequence length="219" mass="23799">MAAPEQVRRSRKVPPAGASAPDPLRRLGRAVRTACPAAELQDRTRTRRPTAVAFVDARMVRCGLSTSGFMVAIGALIASVPAILRSKPKGWSVIENSSGSLPFVPTTRKWSRRTKLTRPKLPHTLFLEINEGIPVSTVLDAVKDKMKATAQSADANPEKLRKMSKSIAFLKDVQTALHLGRVEKHLTVLLGCSKPETPEACHLSFGADFLRLVSLNISS</sequence>
<organism evidence="1">
    <name type="scientific">Aegilops tauschii</name>
    <name type="common">Tausch's goatgrass</name>
    <name type="synonym">Aegilops squarrosa</name>
    <dbReference type="NCBI Taxonomy" id="37682"/>
    <lineage>
        <taxon>Eukaryota</taxon>
        <taxon>Viridiplantae</taxon>
        <taxon>Streptophyta</taxon>
        <taxon>Embryophyta</taxon>
        <taxon>Tracheophyta</taxon>
        <taxon>Spermatophyta</taxon>
        <taxon>Magnoliopsida</taxon>
        <taxon>Liliopsida</taxon>
        <taxon>Poales</taxon>
        <taxon>Poaceae</taxon>
        <taxon>BOP clade</taxon>
        <taxon>Pooideae</taxon>
        <taxon>Triticodae</taxon>
        <taxon>Triticeae</taxon>
        <taxon>Triticinae</taxon>
        <taxon>Aegilops</taxon>
    </lineage>
</organism>
<dbReference type="AlphaFoldDB" id="N1QRF3"/>
<protein>
    <submittedName>
        <fullName evidence="1">Uncharacterized protein</fullName>
    </submittedName>
</protein>
<reference evidence="1" key="1">
    <citation type="submission" date="2015-06" db="UniProtKB">
        <authorList>
            <consortium name="EnsemblPlants"/>
        </authorList>
    </citation>
    <scope>IDENTIFICATION</scope>
</reference>
<dbReference type="EnsemblPlants" id="EMT01444">
    <property type="protein sequence ID" value="EMT01444"/>
    <property type="gene ID" value="F775_06529"/>
</dbReference>
<accession>N1QRF3</accession>
<name>N1QRF3_AEGTA</name>
<evidence type="ECO:0000313" key="1">
    <source>
        <dbReference type="EnsemblPlants" id="EMT01444"/>
    </source>
</evidence>